<accession>A0A6B3SYJ7</accession>
<dbReference type="AlphaFoldDB" id="A0A6B3SYJ7"/>
<proteinExistence type="predicted"/>
<evidence type="ECO:0000313" key="1">
    <source>
        <dbReference type="EMBL" id="NEX64895.1"/>
    </source>
</evidence>
<keyword evidence="2" id="KW-1185">Reference proteome</keyword>
<evidence type="ECO:0000313" key="2">
    <source>
        <dbReference type="Proteomes" id="UP000482155"/>
    </source>
</evidence>
<reference evidence="1 2" key="1">
    <citation type="submission" date="2020-02" db="EMBL/GenBank/DDBJ databases">
        <authorList>
            <person name="Kim M.K."/>
        </authorList>
    </citation>
    <scope>NUCLEOTIDE SEQUENCE [LARGE SCALE GENOMIC DNA]</scope>
    <source>
        <strain evidence="1 2">17J57-3</strain>
    </source>
</reference>
<name>A0A6B3SYJ7_9BURK</name>
<organism evidence="1 2">
    <name type="scientific">Noviherbaspirillum galbum</name>
    <dbReference type="NCBI Taxonomy" id="2709383"/>
    <lineage>
        <taxon>Bacteria</taxon>
        <taxon>Pseudomonadati</taxon>
        <taxon>Pseudomonadota</taxon>
        <taxon>Betaproteobacteria</taxon>
        <taxon>Burkholderiales</taxon>
        <taxon>Oxalobacteraceae</taxon>
        <taxon>Noviherbaspirillum</taxon>
    </lineage>
</organism>
<dbReference type="Proteomes" id="UP000482155">
    <property type="component" value="Unassembled WGS sequence"/>
</dbReference>
<gene>
    <name evidence="1" type="ORF">G3574_27760</name>
</gene>
<dbReference type="RefSeq" id="WP_163968807.1">
    <property type="nucleotide sequence ID" value="NZ_JAAIVB010000085.1"/>
</dbReference>
<dbReference type="EMBL" id="JAAIVB010000085">
    <property type="protein sequence ID" value="NEX64895.1"/>
    <property type="molecule type" value="Genomic_DNA"/>
</dbReference>
<comment type="caution">
    <text evidence="1">The sequence shown here is derived from an EMBL/GenBank/DDBJ whole genome shotgun (WGS) entry which is preliminary data.</text>
</comment>
<protein>
    <submittedName>
        <fullName evidence="1">Thioredoxin</fullName>
    </submittedName>
</protein>
<sequence length="477" mass="50437">MTPVQDGLIVIAKRECPTCLLVEPLLRQIAGTTPLAVYIQDDPAYAADVPGAVLDDTLEHSYRLNTEIVPTLIRMEAGREVERTYGWHRDDWRRLTGQPDLGEGLPAVRPGCGSKTLEPGVAEELAVRFGKVSFGARAVEIAGSEDLMEVCFERGWTDGLPVVPPTRERVLRMLAGTTRAPDEVIGMVPPDLVECTVEKVAINAVMAGCKPEYLPIVLAAVEAALIDEFGMHGVLCTTMFASPLVIVNGPMAKAVGMNSGVNALGQGNRANATIGRALQLVIRNVGGGRPGELDRATLGTPGKYTFCFAEAEDSAWDSLAVERGFTRGQSTVTLFAGEGVQGIVDQKSRTPESLARSFALALRAVDHPKLAMAGDALLVVSPEHSRVFIEAGWSKSRLREELERLLQLPGSEMVVGAGGITEGLPAAMAGATVPKFRPGGLLIVRAGGTAGLFSAVIAGWAASGPVGSTPVTKEIRS</sequence>